<accession>A0A9P5WZW9</accession>
<sequence length="92" mass="10572">YVDYNLTNWSDLLSTAEFAYNNQAHEGTKESPFFLEYGRHPRAGPIVQATTNVDLNDIAHKRQEAQEQVKAALILAAERMKWYYDQGVQKVP</sequence>
<dbReference type="AlphaFoldDB" id="A0A9P5WZW9"/>
<protein>
    <recommendedName>
        <fullName evidence="3">Integrase catalytic domain-containing protein</fullName>
    </recommendedName>
</protein>
<evidence type="ECO:0000313" key="2">
    <source>
        <dbReference type="Proteomes" id="UP000807342"/>
    </source>
</evidence>
<dbReference type="Gene3D" id="3.30.420.10">
    <property type="entry name" value="Ribonuclease H-like superfamily/Ribonuclease H"/>
    <property type="match status" value="1"/>
</dbReference>
<feature type="non-terminal residue" evidence="1">
    <location>
        <position position="1"/>
    </location>
</feature>
<evidence type="ECO:0000313" key="1">
    <source>
        <dbReference type="EMBL" id="KAF9440795.1"/>
    </source>
</evidence>
<dbReference type="EMBL" id="MU152259">
    <property type="protein sequence ID" value="KAF9440795.1"/>
    <property type="molecule type" value="Genomic_DNA"/>
</dbReference>
<organism evidence="1 2">
    <name type="scientific">Macrolepiota fuliginosa MF-IS2</name>
    <dbReference type="NCBI Taxonomy" id="1400762"/>
    <lineage>
        <taxon>Eukaryota</taxon>
        <taxon>Fungi</taxon>
        <taxon>Dikarya</taxon>
        <taxon>Basidiomycota</taxon>
        <taxon>Agaricomycotina</taxon>
        <taxon>Agaricomycetes</taxon>
        <taxon>Agaricomycetidae</taxon>
        <taxon>Agaricales</taxon>
        <taxon>Agaricineae</taxon>
        <taxon>Agaricaceae</taxon>
        <taxon>Macrolepiota</taxon>
    </lineage>
</organism>
<dbReference type="Proteomes" id="UP000807342">
    <property type="component" value="Unassembled WGS sequence"/>
</dbReference>
<gene>
    <name evidence="1" type="ORF">P691DRAFT_67326</name>
</gene>
<feature type="non-terminal residue" evidence="1">
    <location>
        <position position="92"/>
    </location>
</feature>
<reference evidence="1" key="1">
    <citation type="submission" date="2020-11" db="EMBL/GenBank/DDBJ databases">
        <authorList>
            <consortium name="DOE Joint Genome Institute"/>
            <person name="Ahrendt S."/>
            <person name="Riley R."/>
            <person name="Andreopoulos W."/>
            <person name="Labutti K."/>
            <person name="Pangilinan J."/>
            <person name="Ruiz-Duenas F.J."/>
            <person name="Barrasa J.M."/>
            <person name="Sanchez-Garcia M."/>
            <person name="Camarero S."/>
            <person name="Miyauchi S."/>
            <person name="Serrano A."/>
            <person name="Linde D."/>
            <person name="Babiker R."/>
            <person name="Drula E."/>
            <person name="Ayuso-Fernandez I."/>
            <person name="Pacheco R."/>
            <person name="Padilla G."/>
            <person name="Ferreira P."/>
            <person name="Barriuso J."/>
            <person name="Kellner H."/>
            <person name="Castanera R."/>
            <person name="Alfaro M."/>
            <person name="Ramirez L."/>
            <person name="Pisabarro A.G."/>
            <person name="Kuo A."/>
            <person name="Tritt A."/>
            <person name="Lipzen A."/>
            <person name="He G."/>
            <person name="Yan M."/>
            <person name="Ng V."/>
            <person name="Cullen D."/>
            <person name="Martin F."/>
            <person name="Rosso M.-N."/>
            <person name="Henrissat B."/>
            <person name="Hibbett D."/>
            <person name="Martinez A.T."/>
            <person name="Grigoriev I.V."/>
        </authorList>
    </citation>
    <scope>NUCLEOTIDE SEQUENCE</scope>
    <source>
        <strain evidence="1">MF-IS2</strain>
    </source>
</reference>
<dbReference type="GO" id="GO:0003676">
    <property type="term" value="F:nucleic acid binding"/>
    <property type="evidence" value="ECO:0007669"/>
    <property type="project" value="InterPro"/>
</dbReference>
<dbReference type="InterPro" id="IPR036397">
    <property type="entry name" value="RNaseH_sf"/>
</dbReference>
<name>A0A9P5WZW9_9AGAR</name>
<keyword evidence="2" id="KW-1185">Reference proteome</keyword>
<comment type="caution">
    <text evidence="1">The sequence shown here is derived from an EMBL/GenBank/DDBJ whole genome shotgun (WGS) entry which is preliminary data.</text>
</comment>
<evidence type="ECO:0008006" key="3">
    <source>
        <dbReference type="Google" id="ProtNLM"/>
    </source>
</evidence>
<dbReference type="OrthoDB" id="2273864at2759"/>
<proteinExistence type="predicted"/>